<evidence type="ECO:0000313" key="10">
    <source>
        <dbReference type="Proteomes" id="UP001596915"/>
    </source>
</evidence>
<dbReference type="InterPro" id="IPR009057">
    <property type="entry name" value="Homeodomain-like_sf"/>
</dbReference>
<evidence type="ECO:0000259" key="8">
    <source>
        <dbReference type="PROSITE" id="PS50977"/>
    </source>
</evidence>
<dbReference type="Gene3D" id="3.20.20.30">
    <property type="entry name" value="Luciferase-like domain"/>
    <property type="match status" value="1"/>
</dbReference>
<evidence type="ECO:0000313" key="9">
    <source>
        <dbReference type="EMBL" id="MFD0628582.1"/>
    </source>
</evidence>
<dbReference type="InterPro" id="IPR011251">
    <property type="entry name" value="Luciferase-like_dom"/>
</dbReference>
<feature type="region of interest" description="Disordered" evidence="7">
    <location>
        <begin position="144"/>
        <end position="167"/>
    </location>
</feature>
<dbReference type="Gene3D" id="1.10.10.60">
    <property type="entry name" value="Homeodomain-like"/>
    <property type="match status" value="1"/>
</dbReference>
<dbReference type="InterPro" id="IPR036271">
    <property type="entry name" value="Tet_transcr_reg_TetR-rel_C_sf"/>
</dbReference>
<evidence type="ECO:0000256" key="1">
    <source>
        <dbReference type="ARBA" id="ARBA00022630"/>
    </source>
</evidence>
<dbReference type="SUPFAM" id="SSF51679">
    <property type="entry name" value="Bacterial luciferase-like"/>
    <property type="match status" value="1"/>
</dbReference>
<dbReference type="Pfam" id="PF00296">
    <property type="entry name" value="Bac_luciferase"/>
    <property type="match status" value="1"/>
</dbReference>
<evidence type="ECO:0000256" key="3">
    <source>
        <dbReference type="ARBA" id="ARBA00023002"/>
    </source>
</evidence>
<keyword evidence="4" id="KW-0503">Monooxygenase</keyword>
<evidence type="ECO:0000256" key="4">
    <source>
        <dbReference type="ARBA" id="ARBA00023033"/>
    </source>
</evidence>
<feature type="DNA-binding region" description="H-T-H motif" evidence="6">
    <location>
        <begin position="20"/>
        <end position="39"/>
    </location>
</feature>
<keyword evidence="2" id="KW-0288">FMN</keyword>
<dbReference type="InterPro" id="IPR036661">
    <property type="entry name" value="Luciferase-like_sf"/>
</dbReference>
<evidence type="ECO:0000256" key="6">
    <source>
        <dbReference type="PROSITE-ProRule" id="PRU00335"/>
    </source>
</evidence>
<dbReference type="PROSITE" id="PS50977">
    <property type="entry name" value="HTH_TETR_2"/>
    <property type="match status" value="1"/>
</dbReference>
<comment type="caution">
    <text evidence="9">The sequence shown here is derived from an EMBL/GenBank/DDBJ whole genome shotgun (WGS) entry which is preliminary data.</text>
</comment>
<dbReference type="Pfam" id="PF00440">
    <property type="entry name" value="TetR_N"/>
    <property type="match status" value="1"/>
</dbReference>
<organism evidence="9 10">
    <name type="scientific">Streptomyces sanglieri</name>
    <dbReference type="NCBI Taxonomy" id="193460"/>
    <lineage>
        <taxon>Bacteria</taxon>
        <taxon>Bacillati</taxon>
        <taxon>Actinomycetota</taxon>
        <taxon>Actinomycetes</taxon>
        <taxon>Kitasatosporales</taxon>
        <taxon>Streptomycetaceae</taxon>
        <taxon>Streptomyces</taxon>
    </lineage>
</organism>
<gene>
    <name evidence="9" type="ORF">ACFQ2K_44140</name>
</gene>
<dbReference type="EMBL" id="JBHTGL010000008">
    <property type="protein sequence ID" value="MFD0628582.1"/>
    <property type="molecule type" value="Genomic_DNA"/>
</dbReference>
<dbReference type="Gene3D" id="1.10.357.10">
    <property type="entry name" value="Tetracycline Repressor, domain 2"/>
    <property type="match status" value="1"/>
</dbReference>
<evidence type="ECO:0000256" key="7">
    <source>
        <dbReference type="SAM" id="MobiDB-lite"/>
    </source>
</evidence>
<dbReference type="SUPFAM" id="SSF48498">
    <property type="entry name" value="Tetracyclin repressor-like, C-terminal domain"/>
    <property type="match status" value="1"/>
</dbReference>
<name>A0ABW2X4U1_9ACTN</name>
<dbReference type="SUPFAM" id="SSF46689">
    <property type="entry name" value="Homeodomain-like"/>
    <property type="match status" value="1"/>
</dbReference>
<keyword evidence="5 6" id="KW-0238">DNA-binding</keyword>
<evidence type="ECO:0000256" key="2">
    <source>
        <dbReference type="ARBA" id="ARBA00022643"/>
    </source>
</evidence>
<evidence type="ECO:0000256" key="5">
    <source>
        <dbReference type="ARBA" id="ARBA00023125"/>
    </source>
</evidence>
<dbReference type="PANTHER" id="PTHR30011">
    <property type="entry name" value="ALKANESULFONATE MONOOXYGENASE-RELATED"/>
    <property type="match status" value="1"/>
</dbReference>
<dbReference type="InterPro" id="IPR001647">
    <property type="entry name" value="HTH_TetR"/>
</dbReference>
<accession>A0ABW2X4U1</accession>
<keyword evidence="1" id="KW-0285">Flavoprotein</keyword>
<keyword evidence="10" id="KW-1185">Reference proteome</keyword>
<dbReference type="PANTHER" id="PTHR30011:SF16">
    <property type="entry name" value="C2H2 FINGER DOMAIN TRANSCRIPTION FACTOR (EUROFUNG)-RELATED"/>
    <property type="match status" value="1"/>
</dbReference>
<sequence>MADQEAVIDAALSIGFSGLSMSAVAERLGISHSTLYRYFPSRDALAAAAADHAVRAIEWPEPGDDSRAFLIATAWAHWRLHAANPGLAKEITALRLTGPALVDRDNRTGVALLGFGFAPQDAALIVDMLAELVNQAFLAVPPARQGGEGDGAARNEAGGRPVDAVQRRRREPIEPWMSAFDPRLRAVLAEAVAGPSADWFERKLNLFLLGVAALHKRDGRMFDPEKIFAPRHRGEHFEVDGPLTLSRPPQGRPVIAQADASAGGRRLAARVADLVFVIEADRTRAAQQAGELRSLAADLGRAGKGPLFLPTLTVVPGRTKSEAEDAMARLEATADPKVMLANLSFYLGCDASGFALDEPLPPLPPSNASRSAQDRLVAEAQADNLTVRELALRQDSADTLVGSATEVADHIQEWFETRAADGFTVIPPYLPGALDSFVDLVAPELDRRGLLRPVRDGEMLWDRLGLERPAHRVPARSAMEDA</sequence>
<protein>
    <submittedName>
        <fullName evidence="9">LLM class flavin-dependent oxidoreductase</fullName>
    </submittedName>
</protein>
<keyword evidence="3" id="KW-0560">Oxidoreductase</keyword>
<dbReference type="Proteomes" id="UP001596915">
    <property type="component" value="Unassembled WGS sequence"/>
</dbReference>
<proteinExistence type="predicted"/>
<reference evidence="10" key="1">
    <citation type="journal article" date="2019" name="Int. J. Syst. Evol. Microbiol.">
        <title>The Global Catalogue of Microorganisms (GCM) 10K type strain sequencing project: providing services to taxonomists for standard genome sequencing and annotation.</title>
        <authorList>
            <consortium name="The Broad Institute Genomics Platform"/>
            <consortium name="The Broad Institute Genome Sequencing Center for Infectious Disease"/>
            <person name="Wu L."/>
            <person name="Ma J."/>
        </authorList>
    </citation>
    <scope>NUCLEOTIDE SEQUENCE [LARGE SCALE GENOMIC DNA]</scope>
    <source>
        <strain evidence="10">JCM 12607</strain>
    </source>
</reference>
<dbReference type="InterPro" id="IPR051260">
    <property type="entry name" value="Diverse_substr_monoxygenases"/>
</dbReference>
<feature type="domain" description="HTH tetR-type" evidence="8">
    <location>
        <begin position="1"/>
        <end position="57"/>
    </location>
</feature>